<dbReference type="GO" id="GO:0005789">
    <property type="term" value="C:endoplasmic reticulum membrane"/>
    <property type="evidence" value="ECO:0007669"/>
    <property type="project" value="UniProtKB-SubCell"/>
</dbReference>
<sequence>MPVAGVPPPWRWLAWAFCIFAAAAAAAEVSAFWSVDGANPSSESHVSYRAASRAARLDSRPDTYVLALRELQELESEPLCHRIAARLLVNNCQLLDGQDEAAVLIDSGRATRDFVDFFAASLAICDLERGSFTIPRACSKFRESSLAGLPVPSTPQLHLSTSEIDGCLEGLAQSDSAWNTWVSYRHKALRFCEAARSDNEKDQNIHLYKRITKILAKLTTQVETDAESRLNTLNKKFRDASANMDRVAPYVDELKDRLLQVEQVISEVVSRRAEEAAAIVQDGLADAQSLQQLLSALRATIVDNDEKTVRSHESALQHVSDQAKNEIGFFMTTLSAALISSASLAQELTDAQSRTTQMAQKQKKIEAGMERLAEMADALTVRHEHHQQYLNQAQQSAEQVLRTLDSVTTTASTFKSSILDALGFSRWWPFVFCPATTLVVGSYGLPPSAARNIALVGLGTLEKREHYGD</sequence>
<name>A0A151GDF3_DRECN</name>
<keyword evidence="5" id="KW-0415">Karyogamy</keyword>
<evidence type="ECO:0000256" key="8">
    <source>
        <dbReference type="ARBA" id="ARBA00022824"/>
    </source>
</evidence>
<evidence type="ECO:0000256" key="10">
    <source>
        <dbReference type="ARBA" id="ARBA00023136"/>
    </source>
</evidence>
<dbReference type="GO" id="GO:0000742">
    <property type="term" value="P:karyogamy involved in conjugation with cellular fusion"/>
    <property type="evidence" value="ECO:0007669"/>
    <property type="project" value="InterPro"/>
</dbReference>
<keyword evidence="15" id="KW-1185">Reference proteome</keyword>
<dbReference type="GO" id="GO:0031965">
    <property type="term" value="C:nuclear membrane"/>
    <property type="evidence" value="ECO:0007669"/>
    <property type="project" value="UniProtKB-SubCell"/>
</dbReference>
<evidence type="ECO:0000256" key="1">
    <source>
        <dbReference type="ARBA" id="ARBA00003389"/>
    </source>
</evidence>
<keyword evidence="12" id="KW-0539">Nucleus</keyword>
<accession>A0A151GDF3</accession>
<dbReference type="AlphaFoldDB" id="A0A151GDF3"/>
<evidence type="ECO:0000256" key="3">
    <source>
        <dbReference type="ARBA" id="ARBA00004586"/>
    </source>
</evidence>
<feature type="chain" id="PRO_5007580432" evidence="13">
    <location>
        <begin position="27"/>
        <end position="469"/>
    </location>
</feature>
<evidence type="ECO:0000313" key="15">
    <source>
        <dbReference type="Proteomes" id="UP000076580"/>
    </source>
</evidence>
<protein>
    <submittedName>
        <fullName evidence="14">Nuclear membrane fusion protein Kar5</fullName>
    </submittedName>
</protein>
<keyword evidence="7 13" id="KW-0732">Signal</keyword>
<comment type="function">
    <text evidence="1">Required for nuclear membrane fusion during karyogamy.</text>
</comment>
<dbReference type="EMBL" id="LAYC01000003">
    <property type="protein sequence ID" value="KYK55083.1"/>
    <property type="molecule type" value="Genomic_DNA"/>
</dbReference>
<comment type="subcellular location">
    <subcellularLocation>
        <location evidence="3">Endoplasmic reticulum membrane</location>
    </subcellularLocation>
    <subcellularLocation>
        <location evidence="2">Nucleus membrane</location>
    </subcellularLocation>
</comment>
<feature type="signal peptide" evidence="13">
    <location>
        <begin position="1"/>
        <end position="26"/>
    </location>
</feature>
<evidence type="ECO:0000256" key="4">
    <source>
        <dbReference type="ARBA" id="ARBA00010473"/>
    </source>
</evidence>
<organism evidence="14 15">
    <name type="scientific">Drechmeria coniospora</name>
    <name type="common">Nematophagous fungus</name>
    <name type="synonym">Meria coniospora</name>
    <dbReference type="NCBI Taxonomy" id="98403"/>
    <lineage>
        <taxon>Eukaryota</taxon>
        <taxon>Fungi</taxon>
        <taxon>Dikarya</taxon>
        <taxon>Ascomycota</taxon>
        <taxon>Pezizomycotina</taxon>
        <taxon>Sordariomycetes</taxon>
        <taxon>Hypocreomycetidae</taxon>
        <taxon>Hypocreales</taxon>
        <taxon>Ophiocordycipitaceae</taxon>
        <taxon>Drechmeria</taxon>
    </lineage>
</organism>
<reference evidence="14 15" key="1">
    <citation type="journal article" date="2016" name="Sci. Rep.">
        <title>Insights into Adaptations to a Near-Obligate Nematode Endoparasitic Lifestyle from the Finished Genome of Drechmeria coniospora.</title>
        <authorList>
            <person name="Zhang L."/>
            <person name="Zhou Z."/>
            <person name="Guo Q."/>
            <person name="Fokkens L."/>
            <person name="Miskei M."/>
            <person name="Pocsi I."/>
            <person name="Zhang W."/>
            <person name="Chen M."/>
            <person name="Wang L."/>
            <person name="Sun Y."/>
            <person name="Donzelli B.G."/>
            <person name="Gibson D.M."/>
            <person name="Nelson D.R."/>
            <person name="Luo J.G."/>
            <person name="Rep M."/>
            <person name="Liu H."/>
            <person name="Yang S."/>
            <person name="Wang J."/>
            <person name="Krasnoff S.B."/>
            <person name="Xu Y."/>
            <person name="Molnar I."/>
            <person name="Lin M."/>
        </authorList>
    </citation>
    <scope>NUCLEOTIDE SEQUENCE [LARGE SCALE GENOMIC DNA]</scope>
    <source>
        <strain evidence="14 15">ARSEF 6962</strain>
    </source>
</reference>
<dbReference type="PANTHER" id="PTHR28012">
    <property type="entry name" value="NUCLEAR FUSION PROTEIN KAR5"/>
    <property type="match status" value="1"/>
</dbReference>
<evidence type="ECO:0000256" key="12">
    <source>
        <dbReference type="ARBA" id="ARBA00023242"/>
    </source>
</evidence>
<dbReference type="GeneID" id="63719687"/>
<comment type="caution">
    <text evidence="14">The sequence shown here is derived from an EMBL/GenBank/DDBJ whole genome shotgun (WGS) entry which is preliminary data.</text>
</comment>
<dbReference type="Proteomes" id="UP000076580">
    <property type="component" value="Chromosome 03"/>
</dbReference>
<evidence type="ECO:0000256" key="11">
    <source>
        <dbReference type="ARBA" id="ARBA00023180"/>
    </source>
</evidence>
<evidence type="ECO:0000313" key="14">
    <source>
        <dbReference type="EMBL" id="KYK55083.1"/>
    </source>
</evidence>
<evidence type="ECO:0000256" key="7">
    <source>
        <dbReference type="ARBA" id="ARBA00022729"/>
    </source>
</evidence>
<gene>
    <name evidence="14" type="ORF">DCS_07044</name>
</gene>
<evidence type="ECO:0000256" key="6">
    <source>
        <dbReference type="ARBA" id="ARBA00022692"/>
    </source>
</evidence>
<dbReference type="InterPro" id="IPR007292">
    <property type="entry name" value="Nuclear_fusion_Kar5"/>
</dbReference>
<keyword evidence="9" id="KW-1133">Transmembrane helix</keyword>
<comment type="similarity">
    <text evidence="4">Belongs to the KAR5 family.</text>
</comment>
<proteinExistence type="inferred from homology"/>
<evidence type="ECO:0000256" key="13">
    <source>
        <dbReference type="SAM" id="SignalP"/>
    </source>
</evidence>
<dbReference type="InParanoid" id="A0A151GDF3"/>
<keyword evidence="10" id="KW-0472">Membrane</keyword>
<dbReference type="RefSeq" id="XP_040654435.1">
    <property type="nucleotide sequence ID" value="XM_040804331.1"/>
</dbReference>
<evidence type="ECO:0000256" key="2">
    <source>
        <dbReference type="ARBA" id="ARBA00004126"/>
    </source>
</evidence>
<keyword evidence="6" id="KW-0812">Transmembrane</keyword>
<keyword evidence="11" id="KW-0325">Glycoprotein</keyword>
<dbReference type="PANTHER" id="PTHR28012:SF1">
    <property type="entry name" value="NUCLEAR FUSION PROTEIN KAR5"/>
    <property type="match status" value="1"/>
</dbReference>
<dbReference type="GO" id="GO:0048288">
    <property type="term" value="P:nuclear membrane fusion involved in karyogamy"/>
    <property type="evidence" value="ECO:0007669"/>
    <property type="project" value="InterPro"/>
</dbReference>
<evidence type="ECO:0000256" key="9">
    <source>
        <dbReference type="ARBA" id="ARBA00022989"/>
    </source>
</evidence>
<evidence type="ECO:0000256" key="5">
    <source>
        <dbReference type="ARBA" id="ARBA00022459"/>
    </source>
</evidence>
<keyword evidence="8" id="KW-0256">Endoplasmic reticulum</keyword>